<dbReference type="EC" id="3.6.1.9" evidence="5"/>
<evidence type="ECO:0000313" key="7">
    <source>
        <dbReference type="Proteomes" id="UP001589758"/>
    </source>
</evidence>
<dbReference type="CDD" id="cd00555">
    <property type="entry name" value="Maf"/>
    <property type="match status" value="1"/>
</dbReference>
<gene>
    <name evidence="6" type="ORF">ACFFIT_09805</name>
</gene>
<comment type="caution">
    <text evidence="5">Lacks conserved residue(s) required for the propagation of feature annotation.</text>
</comment>
<dbReference type="PANTHER" id="PTHR43213">
    <property type="entry name" value="BIFUNCTIONAL DTTP/UTP PYROPHOSPHATASE/METHYLTRANSFERASE PROTEIN-RELATED"/>
    <property type="match status" value="1"/>
</dbReference>
<dbReference type="PANTHER" id="PTHR43213:SF10">
    <property type="entry name" value="7-METHYL-GTP PYROPHOSPHATASE"/>
    <property type="match status" value="1"/>
</dbReference>
<proteinExistence type="inferred from homology"/>
<comment type="caution">
    <text evidence="6">The sequence shown here is derived from an EMBL/GenBank/DDBJ whole genome shotgun (WGS) entry which is preliminary data.</text>
</comment>
<accession>A0ABV6CE27</accession>
<dbReference type="SUPFAM" id="SSF52972">
    <property type="entry name" value="ITPase-like"/>
    <property type="match status" value="1"/>
</dbReference>
<evidence type="ECO:0000256" key="4">
    <source>
        <dbReference type="ARBA" id="ARBA00023080"/>
    </source>
</evidence>
<comment type="function">
    <text evidence="5">Nucleoside triphosphate pyrophosphatase. May have a dual role in cell division arrest and in preventing the incorporation of modified nucleotides into cellular nucleic acids.</text>
</comment>
<dbReference type="NCBIfam" id="TIGR00172">
    <property type="entry name" value="maf"/>
    <property type="match status" value="1"/>
</dbReference>
<dbReference type="HAMAP" id="MF_00528">
    <property type="entry name" value="Maf"/>
    <property type="match status" value="1"/>
</dbReference>
<evidence type="ECO:0000256" key="3">
    <source>
        <dbReference type="ARBA" id="ARBA00022801"/>
    </source>
</evidence>
<dbReference type="RefSeq" id="WP_385877480.1">
    <property type="nucleotide sequence ID" value="NZ_JBHLXE010000100.1"/>
</dbReference>
<dbReference type="InterPro" id="IPR029001">
    <property type="entry name" value="ITPase-like_fam"/>
</dbReference>
<evidence type="ECO:0000256" key="2">
    <source>
        <dbReference type="ARBA" id="ARBA00022490"/>
    </source>
</evidence>
<keyword evidence="2 5" id="KW-0963">Cytoplasm</keyword>
<dbReference type="GO" id="GO:0016787">
    <property type="term" value="F:hydrolase activity"/>
    <property type="evidence" value="ECO:0007669"/>
    <property type="project" value="UniProtKB-KW"/>
</dbReference>
<comment type="catalytic activity">
    <reaction evidence="5">
        <text>a 2'-deoxyribonucleoside 5'-triphosphate + H2O = a 2'-deoxyribonucleoside 5'-phosphate + diphosphate + H(+)</text>
        <dbReference type="Rhea" id="RHEA:44644"/>
        <dbReference type="ChEBI" id="CHEBI:15377"/>
        <dbReference type="ChEBI" id="CHEBI:15378"/>
        <dbReference type="ChEBI" id="CHEBI:33019"/>
        <dbReference type="ChEBI" id="CHEBI:61560"/>
        <dbReference type="ChEBI" id="CHEBI:65317"/>
        <dbReference type="EC" id="3.6.1.9"/>
    </reaction>
</comment>
<comment type="cofactor">
    <cofactor evidence="5">
        <name>a divalent metal cation</name>
        <dbReference type="ChEBI" id="CHEBI:60240"/>
    </cofactor>
</comment>
<evidence type="ECO:0000313" key="6">
    <source>
        <dbReference type="EMBL" id="MFC0180370.1"/>
    </source>
</evidence>
<dbReference type="PIRSF" id="PIRSF006305">
    <property type="entry name" value="Maf"/>
    <property type="match status" value="1"/>
</dbReference>
<name>A0ABV6CE27_9GAMM</name>
<dbReference type="Pfam" id="PF02545">
    <property type="entry name" value="Maf"/>
    <property type="match status" value="1"/>
</dbReference>
<evidence type="ECO:0000256" key="1">
    <source>
        <dbReference type="ARBA" id="ARBA00004496"/>
    </source>
</evidence>
<sequence length="191" mass="21341">MFDIPYPIVLASSSKARQYLLGRLNLPFISVAPDIDESAKLNEPAEDLVTRLAQLKAAALVPRYNDHLIIASDQVCVLEGQIIGKPYTEENAFKQLKKASGKAVPFLTSIAIYHPLHKVIKTQIDNFTVHFRTLTDREIIRYIQQDSPLECAGSFKYESLGITLFEKLEGDDPNALMGLGLITLSKLLREL</sequence>
<reference evidence="6 7" key="1">
    <citation type="submission" date="2024-09" db="EMBL/GenBank/DDBJ databases">
        <authorList>
            <person name="Sun Q."/>
            <person name="Mori K."/>
        </authorList>
    </citation>
    <scope>NUCLEOTIDE SEQUENCE [LARGE SCALE GENOMIC DNA]</scope>
    <source>
        <strain evidence="6 7">CCM 8545</strain>
    </source>
</reference>
<keyword evidence="3 5" id="KW-0378">Hydrolase</keyword>
<comment type="subcellular location">
    <subcellularLocation>
        <location evidence="1 5">Cytoplasm</location>
    </subcellularLocation>
</comment>
<dbReference type="Gene3D" id="3.90.950.10">
    <property type="match status" value="1"/>
</dbReference>
<protein>
    <recommendedName>
        <fullName evidence="5">Nucleoside triphosphate pyrophosphatase</fullName>
        <ecNumber evidence="5">3.6.1.9</ecNumber>
    </recommendedName>
    <alternativeName>
        <fullName evidence="5">Nucleotide pyrophosphatase</fullName>
        <shortName evidence="5">Nucleotide PPase</shortName>
    </alternativeName>
</protein>
<feature type="active site" description="Proton acceptor" evidence="5">
    <location>
        <position position="73"/>
    </location>
</feature>
<dbReference type="Proteomes" id="UP001589758">
    <property type="component" value="Unassembled WGS sequence"/>
</dbReference>
<dbReference type="EMBL" id="JBHLXE010000100">
    <property type="protein sequence ID" value="MFC0180370.1"/>
    <property type="molecule type" value="Genomic_DNA"/>
</dbReference>
<keyword evidence="4 5" id="KW-0546">Nucleotide metabolism</keyword>
<organism evidence="6 7">
    <name type="scientific">Thorsellia kenyensis</name>
    <dbReference type="NCBI Taxonomy" id="1549888"/>
    <lineage>
        <taxon>Bacteria</taxon>
        <taxon>Pseudomonadati</taxon>
        <taxon>Pseudomonadota</taxon>
        <taxon>Gammaproteobacteria</taxon>
        <taxon>Enterobacterales</taxon>
        <taxon>Thorselliaceae</taxon>
        <taxon>Thorsellia</taxon>
    </lineage>
</organism>
<comment type="similarity">
    <text evidence="5">Belongs to the Maf family.</text>
</comment>
<evidence type="ECO:0000256" key="5">
    <source>
        <dbReference type="HAMAP-Rule" id="MF_00528"/>
    </source>
</evidence>
<keyword evidence="7" id="KW-1185">Reference proteome</keyword>
<comment type="catalytic activity">
    <reaction evidence="5">
        <text>a ribonucleoside 5'-triphosphate + H2O = a ribonucleoside 5'-phosphate + diphosphate + H(+)</text>
        <dbReference type="Rhea" id="RHEA:23996"/>
        <dbReference type="ChEBI" id="CHEBI:15377"/>
        <dbReference type="ChEBI" id="CHEBI:15378"/>
        <dbReference type="ChEBI" id="CHEBI:33019"/>
        <dbReference type="ChEBI" id="CHEBI:58043"/>
        <dbReference type="ChEBI" id="CHEBI:61557"/>
        <dbReference type="EC" id="3.6.1.9"/>
    </reaction>
</comment>
<dbReference type="InterPro" id="IPR003697">
    <property type="entry name" value="Maf-like"/>
</dbReference>